<dbReference type="EMBL" id="JBEPMU010000001">
    <property type="protein sequence ID" value="MET3651346.1"/>
    <property type="molecule type" value="Genomic_DNA"/>
</dbReference>
<proteinExistence type="predicted"/>
<evidence type="ECO:0000313" key="2">
    <source>
        <dbReference type="Proteomes" id="UP001549184"/>
    </source>
</evidence>
<dbReference type="Proteomes" id="UP001549184">
    <property type="component" value="Unassembled WGS sequence"/>
</dbReference>
<dbReference type="RefSeq" id="WP_354012786.1">
    <property type="nucleotide sequence ID" value="NZ_JBEPMU010000001.1"/>
</dbReference>
<protein>
    <recommendedName>
        <fullName evidence="3">Small CPxCG-related zinc finger protein</fullName>
    </recommendedName>
</protein>
<comment type="caution">
    <text evidence="1">The sequence shown here is derived from an EMBL/GenBank/DDBJ whole genome shotgun (WGS) entry which is preliminary data.</text>
</comment>
<name>A0ABV2JR83_9GAMM</name>
<evidence type="ECO:0008006" key="3">
    <source>
        <dbReference type="Google" id="ProtNLM"/>
    </source>
</evidence>
<sequence>MANSPTYRPLPDGPVLCDACSRTGASIEMEPDDSLPREALKWSEEQDVGLQSYRCPECESVQVFRVD</sequence>
<accession>A0ABV2JR83</accession>
<reference evidence="1 2" key="1">
    <citation type="submission" date="2024-06" db="EMBL/GenBank/DDBJ databases">
        <title>Sorghum-associated microbial communities from plants grown in Nebraska, USA.</title>
        <authorList>
            <person name="Schachtman D."/>
        </authorList>
    </citation>
    <scope>NUCLEOTIDE SEQUENCE [LARGE SCALE GENOMIC DNA]</scope>
    <source>
        <strain evidence="1 2">1073</strain>
    </source>
</reference>
<evidence type="ECO:0000313" key="1">
    <source>
        <dbReference type="EMBL" id="MET3651346.1"/>
    </source>
</evidence>
<gene>
    <name evidence="1" type="ORF">ABIC75_001048</name>
</gene>
<keyword evidence="2" id="KW-1185">Reference proteome</keyword>
<organism evidence="1 2">
    <name type="scientific">Dyella japonica</name>
    <dbReference type="NCBI Taxonomy" id="231455"/>
    <lineage>
        <taxon>Bacteria</taxon>
        <taxon>Pseudomonadati</taxon>
        <taxon>Pseudomonadota</taxon>
        <taxon>Gammaproteobacteria</taxon>
        <taxon>Lysobacterales</taxon>
        <taxon>Rhodanobacteraceae</taxon>
        <taxon>Dyella</taxon>
    </lineage>
</organism>